<feature type="domain" description="HMA" evidence="20">
    <location>
        <begin position="812"/>
        <end position="877"/>
    </location>
</feature>
<keyword evidence="6 19" id="KW-0479">Metal-binding</keyword>
<dbReference type="Gene3D" id="3.30.70.100">
    <property type="match status" value="2"/>
</dbReference>
<dbReference type="PROSITE" id="PS01047">
    <property type="entry name" value="HMA_1"/>
    <property type="match status" value="2"/>
</dbReference>
<dbReference type="InterPro" id="IPR001757">
    <property type="entry name" value="P_typ_ATPase"/>
</dbReference>
<dbReference type="NCBIfam" id="TIGR00003">
    <property type="entry name" value="copper ion binding protein"/>
    <property type="match status" value="2"/>
</dbReference>
<dbReference type="InterPro" id="IPR023298">
    <property type="entry name" value="ATPase_P-typ_TM_dom_sf"/>
</dbReference>
<dbReference type="SUPFAM" id="SSF55008">
    <property type="entry name" value="HMA, heavy metal-associated domain"/>
    <property type="match status" value="2"/>
</dbReference>
<dbReference type="InterPro" id="IPR059000">
    <property type="entry name" value="ATPase_P-type_domA"/>
</dbReference>
<evidence type="ECO:0000256" key="4">
    <source>
        <dbReference type="ARBA" id="ARBA00022448"/>
    </source>
</evidence>
<evidence type="ECO:0000256" key="5">
    <source>
        <dbReference type="ARBA" id="ARBA00022692"/>
    </source>
</evidence>
<dbReference type="Pfam" id="PF00403">
    <property type="entry name" value="HMA"/>
    <property type="match status" value="2"/>
</dbReference>
<dbReference type="NCBIfam" id="TIGR01525">
    <property type="entry name" value="ATPase-IB_hvy"/>
    <property type="match status" value="1"/>
</dbReference>
<dbReference type="InterPro" id="IPR027256">
    <property type="entry name" value="P-typ_ATPase_IB"/>
</dbReference>
<protein>
    <recommendedName>
        <fullName evidence="3">Copper-exporting P-type ATPase</fullName>
    </recommendedName>
    <alternativeName>
        <fullName evidence="17">Copper-exporting P-type ATPase A</fullName>
    </alternativeName>
    <alternativeName>
        <fullName evidence="18">Cu(+)-exporting ATPase</fullName>
    </alternativeName>
</protein>
<keyword evidence="15" id="KW-0406">Ion transport</keyword>
<comment type="similarity">
    <text evidence="2 19">Belongs to the cation transport ATPase (P-type) (TC 3.A.3) family. Type IB subfamily.</text>
</comment>
<feature type="domain" description="HMA" evidence="20">
    <location>
        <begin position="4"/>
        <end position="70"/>
    </location>
</feature>
<dbReference type="Gene3D" id="2.70.150.10">
    <property type="entry name" value="Calcium-transporting ATPase, cytoplasmic transduction domain A"/>
    <property type="match status" value="1"/>
</dbReference>
<dbReference type="PANTHER" id="PTHR43520">
    <property type="entry name" value="ATP7, ISOFORM B"/>
    <property type="match status" value="1"/>
</dbReference>
<accession>A0ABS6WA05</accession>
<dbReference type="CDD" id="cd02094">
    <property type="entry name" value="P-type_ATPase_Cu-like"/>
    <property type="match status" value="1"/>
</dbReference>
<dbReference type="InterPro" id="IPR023214">
    <property type="entry name" value="HAD_sf"/>
</dbReference>
<evidence type="ECO:0000313" key="21">
    <source>
        <dbReference type="EMBL" id="MBW3082919.1"/>
    </source>
</evidence>
<keyword evidence="9" id="KW-0187">Copper transport</keyword>
<evidence type="ECO:0000256" key="2">
    <source>
        <dbReference type="ARBA" id="ARBA00006024"/>
    </source>
</evidence>
<evidence type="ECO:0000256" key="8">
    <source>
        <dbReference type="ARBA" id="ARBA00022741"/>
    </source>
</evidence>
<evidence type="ECO:0000256" key="15">
    <source>
        <dbReference type="ARBA" id="ARBA00023065"/>
    </source>
</evidence>
<feature type="transmembrane region" description="Helical" evidence="19">
    <location>
        <begin position="137"/>
        <end position="154"/>
    </location>
</feature>
<dbReference type="SFLD" id="SFLDG00002">
    <property type="entry name" value="C1.7:_P-type_atpase_like"/>
    <property type="match status" value="1"/>
</dbReference>
<dbReference type="SFLD" id="SFLDF00027">
    <property type="entry name" value="p-type_atpase"/>
    <property type="match status" value="1"/>
</dbReference>
<keyword evidence="5 19" id="KW-0812">Transmembrane</keyword>
<evidence type="ECO:0000256" key="11">
    <source>
        <dbReference type="ARBA" id="ARBA00022842"/>
    </source>
</evidence>
<dbReference type="Gene3D" id="3.40.50.1000">
    <property type="entry name" value="HAD superfamily/HAD-like"/>
    <property type="match status" value="1"/>
</dbReference>
<evidence type="ECO:0000256" key="9">
    <source>
        <dbReference type="ARBA" id="ARBA00022796"/>
    </source>
</evidence>
<evidence type="ECO:0000256" key="12">
    <source>
        <dbReference type="ARBA" id="ARBA00022967"/>
    </source>
</evidence>
<dbReference type="InterPro" id="IPR008250">
    <property type="entry name" value="ATPase_P-typ_transduc_dom_A_sf"/>
</dbReference>
<feature type="transmembrane region" description="Helical" evidence="19">
    <location>
        <begin position="214"/>
        <end position="232"/>
    </location>
</feature>
<dbReference type="NCBIfam" id="TIGR01494">
    <property type="entry name" value="ATPase_P-type"/>
    <property type="match status" value="1"/>
</dbReference>
<keyword evidence="12" id="KW-1278">Translocase</keyword>
<name>A0ABS6WA05_9BIFI</name>
<dbReference type="Pfam" id="PF00122">
    <property type="entry name" value="E1-E2_ATPase"/>
    <property type="match status" value="1"/>
</dbReference>
<evidence type="ECO:0000256" key="14">
    <source>
        <dbReference type="ARBA" id="ARBA00023008"/>
    </source>
</evidence>
<dbReference type="PRINTS" id="PR00943">
    <property type="entry name" value="CUATPASE"/>
</dbReference>
<keyword evidence="7" id="KW-0677">Repeat</keyword>
<evidence type="ECO:0000256" key="13">
    <source>
        <dbReference type="ARBA" id="ARBA00022989"/>
    </source>
</evidence>
<keyword evidence="22" id="KW-1185">Reference proteome</keyword>
<dbReference type="InterPro" id="IPR006122">
    <property type="entry name" value="HMA_Cu_ion-bd"/>
</dbReference>
<feature type="transmembrane region" description="Helical" evidence="19">
    <location>
        <begin position="175"/>
        <end position="202"/>
    </location>
</feature>
<evidence type="ECO:0000256" key="3">
    <source>
        <dbReference type="ARBA" id="ARBA00015102"/>
    </source>
</evidence>
<keyword evidence="14" id="KW-0186">Copper</keyword>
<dbReference type="SUPFAM" id="SSF81653">
    <property type="entry name" value="Calcium ATPase, transduction domain A"/>
    <property type="match status" value="1"/>
</dbReference>
<comment type="caution">
    <text evidence="21">The sequence shown here is derived from an EMBL/GenBank/DDBJ whole genome shotgun (WGS) entry which is preliminary data.</text>
</comment>
<dbReference type="InterPro" id="IPR017969">
    <property type="entry name" value="Heavy-metal-associated_CS"/>
</dbReference>
<keyword evidence="19" id="KW-1003">Cell membrane</keyword>
<sequence>MMATRERYEVTGMTCAACQTHVEKAVGALPGVSRVTVNLLKNDMVVEYDDAAVTGGQIVDAVEKAGYGATPETPRAASAGAARPAAQTPSERARREYRAMLRRVVWSFVFAVPLFYLAMGHMMGWPLPACFLGDGNSMVYALTQVLLLLPILFLNRQYFIGGLRSLLHGAPNMDALVALGAGASVVYGVYALYKIAIALGAGDLAAASQAAHDMYFEGAGTILTLITLGKFFEARAKGRTSEAIDRLLDLAPKQATLLRDGVESVIPADQVQPGDVLVVRTGESIPVDGVVLSGDASVDESAITGESVPVDKHAGDTVVGATTSRSGYFTMRADKVGDDTALAQIIRLVDEATSSKAPIAKLADKVAGVFVPVVIAIAVIAAVVWLLVGQSVEFALTIAVSVLVVSCPCALGLATPTAIMVGTGRGAANGILIKSAEALETAHGVTTVVLDKTGTITTGKPRVTDIAHSADVDVDTLLRIAASVERPSEHPLARAIVEEAERRGVTTVPVTGFTQIAGRGVRATVDGMDCLAGNEAMMRESGITDDAVASLRDELATQGKTPLFFAADGRLIGVVAVADTVKPTSRAAIDELKGMGLEVVMLTGDNRRTAEAIGRQVGVDRVVAGVPPQDKESEVRAIQERGGKVAMVGDGINDAPALARADVGMAIGAGTDVAMESADIVLMRSSLLDVATAIELSKATIRNIKQNLFWAFFYNVIGIPIAAGCWYASFGLRMNPMVAALAMSFSSVFVVGNALRLRLFRPKHTQEALEADRAAENGRDGERDVPVVEFEPAPGTPALTVQPTTNQGGTMIKKTIGVEGMTCNNCVKHVTRALENLPGATDVSVSLDDKRAVVTVPETVTDEQITTAIADEGYEDVSVA</sequence>
<dbReference type="EMBL" id="JAHBBD010000011">
    <property type="protein sequence ID" value="MBW3082919.1"/>
    <property type="molecule type" value="Genomic_DNA"/>
</dbReference>
<keyword evidence="11" id="KW-0460">Magnesium</keyword>
<dbReference type="SFLD" id="SFLDS00003">
    <property type="entry name" value="Haloacid_Dehalogenase"/>
    <property type="match status" value="1"/>
</dbReference>
<keyword evidence="13 19" id="KW-1133">Transmembrane helix</keyword>
<feature type="transmembrane region" description="Helical" evidence="19">
    <location>
        <begin position="708"/>
        <end position="730"/>
    </location>
</feature>
<evidence type="ECO:0000256" key="19">
    <source>
        <dbReference type="RuleBase" id="RU362081"/>
    </source>
</evidence>
<dbReference type="InterPro" id="IPR018303">
    <property type="entry name" value="ATPase_P-typ_P_site"/>
</dbReference>
<dbReference type="CDD" id="cd00371">
    <property type="entry name" value="HMA"/>
    <property type="match status" value="2"/>
</dbReference>
<organism evidence="21 22">
    <name type="scientific">Bifidobacterium phasiani</name>
    <dbReference type="NCBI Taxonomy" id="2834431"/>
    <lineage>
        <taxon>Bacteria</taxon>
        <taxon>Bacillati</taxon>
        <taxon>Actinomycetota</taxon>
        <taxon>Actinomycetes</taxon>
        <taxon>Bifidobacteriales</taxon>
        <taxon>Bifidobacteriaceae</taxon>
        <taxon>Bifidobacterium</taxon>
    </lineage>
</organism>
<evidence type="ECO:0000256" key="6">
    <source>
        <dbReference type="ARBA" id="ARBA00022723"/>
    </source>
</evidence>
<dbReference type="InterPro" id="IPR036412">
    <property type="entry name" value="HAD-like_sf"/>
</dbReference>
<dbReference type="PRINTS" id="PR00119">
    <property type="entry name" value="CATATPASE"/>
</dbReference>
<dbReference type="InterPro" id="IPR036163">
    <property type="entry name" value="HMA_dom_sf"/>
</dbReference>
<dbReference type="InterPro" id="IPR023299">
    <property type="entry name" value="ATPase_P-typ_cyto_dom_N"/>
</dbReference>
<evidence type="ECO:0000256" key="17">
    <source>
        <dbReference type="ARBA" id="ARBA00029719"/>
    </source>
</evidence>
<keyword evidence="16 19" id="KW-0472">Membrane</keyword>
<keyword evidence="10 19" id="KW-0067">ATP-binding</keyword>
<reference evidence="21 22" key="1">
    <citation type="submission" date="2021-05" db="EMBL/GenBank/DDBJ databases">
        <title>Phylogenetic classification of ten novel species belonging to the genus Bifidobacterium comprising B. colchicus sp. nov., B. abeli sp. nov., B. bicoloris sp. nov., B. guerezis sp. nov., B. rosaliae sp. nov., B. santillanensis sp. nov., B. argentati sp. nov., B. amazzoni sp. nov., B. pluviali sp. nov., and B. pinnaculum sp. nov.</title>
        <authorList>
            <person name="Lugli G.A."/>
            <person name="Ruiz Garcia L."/>
            <person name="Margolles A."/>
            <person name="Ventura M."/>
        </authorList>
    </citation>
    <scope>NUCLEOTIDE SEQUENCE [LARGE SCALE GENOMIC DNA]</scope>
    <source>
        <strain evidence="21 22">6T3</strain>
    </source>
</reference>
<feature type="transmembrane region" description="Helical" evidence="19">
    <location>
        <begin position="104"/>
        <end position="125"/>
    </location>
</feature>
<feature type="transmembrane region" description="Helical" evidence="19">
    <location>
        <begin position="394"/>
        <end position="415"/>
    </location>
</feature>
<dbReference type="SUPFAM" id="SSF56784">
    <property type="entry name" value="HAD-like"/>
    <property type="match status" value="1"/>
</dbReference>
<evidence type="ECO:0000256" key="1">
    <source>
        <dbReference type="ARBA" id="ARBA00004651"/>
    </source>
</evidence>
<gene>
    <name evidence="21" type="ORF">KIH73_05965</name>
</gene>
<evidence type="ECO:0000313" key="22">
    <source>
        <dbReference type="Proteomes" id="UP000812844"/>
    </source>
</evidence>
<evidence type="ECO:0000256" key="7">
    <source>
        <dbReference type="ARBA" id="ARBA00022737"/>
    </source>
</evidence>
<evidence type="ECO:0000256" key="18">
    <source>
        <dbReference type="ARBA" id="ARBA00033239"/>
    </source>
</evidence>
<feature type="transmembrane region" description="Helical" evidence="19">
    <location>
        <begin position="736"/>
        <end position="755"/>
    </location>
</feature>
<dbReference type="InterPro" id="IPR044492">
    <property type="entry name" value="P_typ_ATPase_HD_dom"/>
</dbReference>
<dbReference type="InterPro" id="IPR006121">
    <property type="entry name" value="HMA_dom"/>
</dbReference>
<proteinExistence type="inferred from homology"/>
<dbReference type="NCBIfam" id="TIGR01511">
    <property type="entry name" value="ATPase-IB1_Cu"/>
    <property type="match status" value="1"/>
</dbReference>
<keyword evidence="4" id="KW-0813">Transport</keyword>
<dbReference type="PROSITE" id="PS50846">
    <property type="entry name" value="HMA_2"/>
    <property type="match status" value="2"/>
</dbReference>
<feature type="transmembrane region" description="Helical" evidence="19">
    <location>
        <begin position="366"/>
        <end position="388"/>
    </location>
</feature>
<comment type="subcellular location">
    <subcellularLocation>
        <location evidence="1">Cell membrane</location>
        <topology evidence="1">Multi-pass membrane protein</topology>
    </subcellularLocation>
</comment>
<dbReference type="Proteomes" id="UP000812844">
    <property type="component" value="Unassembled WGS sequence"/>
</dbReference>
<keyword evidence="8 19" id="KW-0547">Nucleotide-binding</keyword>
<dbReference type="Gene3D" id="3.40.1110.10">
    <property type="entry name" value="Calcium-transporting ATPase, cytoplasmic domain N"/>
    <property type="match status" value="1"/>
</dbReference>
<dbReference type="SUPFAM" id="SSF81665">
    <property type="entry name" value="Calcium ATPase, transmembrane domain M"/>
    <property type="match status" value="1"/>
</dbReference>
<evidence type="ECO:0000256" key="10">
    <source>
        <dbReference type="ARBA" id="ARBA00022840"/>
    </source>
</evidence>
<dbReference type="PANTHER" id="PTHR43520:SF8">
    <property type="entry name" value="P-TYPE CU(+) TRANSPORTER"/>
    <property type="match status" value="1"/>
</dbReference>
<dbReference type="PROSITE" id="PS00154">
    <property type="entry name" value="ATPASE_E1_E2"/>
    <property type="match status" value="1"/>
</dbReference>
<evidence type="ECO:0000256" key="16">
    <source>
        <dbReference type="ARBA" id="ARBA00023136"/>
    </source>
</evidence>
<evidence type="ECO:0000259" key="20">
    <source>
        <dbReference type="PROSITE" id="PS50846"/>
    </source>
</evidence>
<dbReference type="Pfam" id="PF00702">
    <property type="entry name" value="Hydrolase"/>
    <property type="match status" value="1"/>
</dbReference>